<dbReference type="Pfam" id="PF20789">
    <property type="entry name" value="4HBT_3C"/>
    <property type="match status" value="1"/>
</dbReference>
<dbReference type="InterPro" id="IPR029069">
    <property type="entry name" value="HotDog_dom_sf"/>
</dbReference>
<evidence type="ECO:0000313" key="4">
    <source>
        <dbReference type="Proteomes" id="UP001460888"/>
    </source>
</evidence>
<accession>A0ABV2AWN3</accession>
<evidence type="ECO:0000313" key="3">
    <source>
        <dbReference type="EMBL" id="MES1928063.1"/>
    </source>
</evidence>
<evidence type="ECO:0000259" key="2">
    <source>
        <dbReference type="Pfam" id="PF20789"/>
    </source>
</evidence>
<dbReference type="Gene3D" id="2.40.160.210">
    <property type="entry name" value="Acyl-CoA thioesterase, double hotdog domain"/>
    <property type="match status" value="1"/>
</dbReference>
<evidence type="ECO:0000259" key="1">
    <source>
        <dbReference type="Pfam" id="PF13622"/>
    </source>
</evidence>
<dbReference type="InterPro" id="IPR049450">
    <property type="entry name" value="ACOT8-like_C"/>
</dbReference>
<sequence>MHHLRIFICEIAFRRRVSLARVSDVKHISHEIERSFGNNSAIRKHALTTPSPENPWQDAHRISRHTDDRSSPMTTTTAQSVFIREGETFVPTGLSRGPWDENAQHGGAPAALLAHVAQQSAGEEFFLARLTFELSRPVPIAALTVRAEASKGRTARRVNLTLEHNGQTIGRAIALMLREQPVMVPAATEQRLEPAPGQCDERFATPGMPSGEFFHHETMDIRVAHGSTHVPGRAAAWLRLRYPMIDGVETTPTMRAAAAADFGNGLSWVLPFDEYLFTNTDLTVYLHRAPIGEWIGLDAETIAQPNGVGLSTSTLYDSEGRIGVAHQNLLIRAR</sequence>
<gene>
    <name evidence="3" type="ORF">SADO_02370</name>
</gene>
<organism evidence="3 4">
    <name type="scientific">Salinisphaera dokdonensis CL-ES53</name>
    <dbReference type="NCBI Taxonomy" id="1304272"/>
    <lineage>
        <taxon>Bacteria</taxon>
        <taxon>Pseudomonadati</taxon>
        <taxon>Pseudomonadota</taxon>
        <taxon>Gammaproteobacteria</taxon>
        <taxon>Salinisphaerales</taxon>
        <taxon>Salinisphaeraceae</taxon>
        <taxon>Salinisphaera</taxon>
    </lineage>
</organism>
<dbReference type="InterPro" id="IPR049449">
    <property type="entry name" value="TesB_ACOT8-like_N"/>
</dbReference>
<dbReference type="InterPro" id="IPR042171">
    <property type="entry name" value="Acyl-CoA_hotdog"/>
</dbReference>
<protein>
    <recommendedName>
        <fullName evidence="5">Thioesterase family protein</fullName>
    </recommendedName>
</protein>
<dbReference type="Pfam" id="PF13622">
    <property type="entry name" value="4HBT_3"/>
    <property type="match status" value="1"/>
</dbReference>
<dbReference type="SUPFAM" id="SSF54637">
    <property type="entry name" value="Thioesterase/thiol ester dehydrase-isomerase"/>
    <property type="match status" value="1"/>
</dbReference>
<keyword evidence="4" id="KW-1185">Reference proteome</keyword>
<feature type="domain" description="Acyl-CoA thioesterase-like C-terminal" evidence="2">
    <location>
        <begin position="198"/>
        <end position="331"/>
    </location>
</feature>
<reference evidence="3 4" key="1">
    <citation type="submission" date="2013-03" db="EMBL/GenBank/DDBJ databases">
        <title>Salinisphaera dokdonensis CL-ES53 Genome Sequencing.</title>
        <authorList>
            <person name="Li C."/>
            <person name="Lai Q."/>
            <person name="Shao Z."/>
        </authorList>
    </citation>
    <scope>NUCLEOTIDE SEQUENCE [LARGE SCALE GENOMIC DNA]</scope>
    <source>
        <strain evidence="3 4">CL-ES53</strain>
    </source>
</reference>
<comment type="caution">
    <text evidence="3">The sequence shown here is derived from an EMBL/GenBank/DDBJ whole genome shotgun (WGS) entry which is preliminary data.</text>
</comment>
<proteinExistence type="predicted"/>
<dbReference type="Proteomes" id="UP001460888">
    <property type="component" value="Unassembled WGS sequence"/>
</dbReference>
<name>A0ABV2AWN3_9GAMM</name>
<feature type="domain" description="Acyl-CoA thioesterase-like N-terminal HotDog" evidence="1">
    <location>
        <begin position="96"/>
        <end position="176"/>
    </location>
</feature>
<dbReference type="EMBL" id="APND01000001">
    <property type="protein sequence ID" value="MES1928063.1"/>
    <property type="molecule type" value="Genomic_DNA"/>
</dbReference>
<evidence type="ECO:0008006" key="5">
    <source>
        <dbReference type="Google" id="ProtNLM"/>
    </source>
</evidence>